<dbReference type="EMBL" id="KI279307">
    <property type="protein sequence ID" value="ESA18335.1"/>
    <property type="molecule type" value="Genomic_DNA"/>
</dbReference>
<accession>U9UD56</accession>
<feature type="non-terminal residue" evidence="1">
    <location>
        <position position="1"/>
    </location>
</feature>
<sequence>DEPRCGDKCCSGKCCGNKCYDNVIGFILTVSNIPNLSIRKYAVRINIVAKNNAFHGQKSIELDFHLDTGTPSDYRSCCGYMITDLPLGLPFRLEILMNLPSGPKDFVNMNFILILSLKIYLYS</sequence>
<organism evidence="1">
    <name type="scientific">Rhizophagus irregularis (strain DAOM 181602 / DAOM 197198 / MUCL 43194)</name>
    <name type="common">Arbuscular mycorrhizal fungus</name>
    <name type="synonym">Glomus intraradices</name>
    <dbReference type="NCBI Taxonomy" id="747089"/>
    <lineage>
        <taxon>Eukaryota</taxon>
        <taxon>Fungi</taxon>
        <taxon>Fungi incertae sedis</taxon>
        <taxon>Mucoromycota</taxon>
        <taxon>Glomeromycotina</taxon>
        <taxon>Glomeromycetes</taxon>
        <taxon>Glomerales</taxon>
        <taxon>Glomeraceae</taxon>
        <taxon>Rhizophagus</taxon>
    </lineage>
</organism>
<dbReference type="AlphaFoldDB" id="U9UD56"/>
<dbReference type="HOGENOM" id="CLU_2020820_0_0_1"/>
<gene>
    <name evidence="1" type="ORF">GLOINDRAFT_93446</name>
</gene>
<protein>
    <submittedName>
        <fullName evidence="1">Uncharacterized protein</fullName>
    </submittedName>
</protein>
<name>U9UD56_RHIID</name>
<evidence type="ECO:0000313" key="1">
    <source>
        <dbReference type="EMBL" id="ESA18335.1"/>
    </source>
</evidence>
<proteinExistence type="predicted"/>
<reference evidence="1" key="1">
    <citation type="submission" date="2013-07" db="EMBL/GenBank/DDBJ databases">
        <title>The genome of an arbuscular mycorrhizal fungus provides insights into the evolution of the oldest plant symbiosis.</title>
        <authorList>
            <consortium name="DOE Joint Genome Institute"/>
            <person name="Tisserant E."/>
            <person name="Malbreil M."/>
            <person name="Kuo A."/>
            <person name="Kohler A."/>
            <person name="Symeonidi A."/>
            <person name="Balestrini R."/>
            <person name="Charron P."/>
            <person name="Duensing N."/>
            <person name="Frei-dit-Frey N."/>
            <person name="Gianinazzi-Pearson V."/>
            <person name="Gilbert B."/>
            <person name="Handa Y."/>
            <person name="Hijri M."/>
            <person name="Kaul R."/>
            <person name="Kawaguchi M."/>
            <person name="Krajinski F."/>
            <person name="Lammers P."/>
            <person name="Lapierre D."/>
            <person name="Masclaux F.G."/>
            <person name="Murat C."/>
            <person name="Morin E."/>
            <person name="Ndikumana S."/>
            <person name="Pagni M."/>
            <person name="Petitpierre D."/>
            <person name="Requena N."/>
            <person name="Rosikiewicz P."/>
            <person name="Riley R."/>
            <person name="Saito K."/>
            <person name="San Clemente H."/>
            <person name="Shapiro H."/>
            <person name="van Tuinen D."/>
            <person name="Becard G."/>
            <person name="Bonfante P."/>
            <person name="Paszkowski U."/>
            <person name="Shachar-Hill Y."/>
            <person name="Young J.P."/>
            <person name="Sanders I.R."/>
            <person name="Henrissat B."/>
            <person name="Rensing S.A."/>
            <person name="Grigoriev I.V."/>
            <person name="Corradi N."/>
            <person name="Roux C."/>
            <person name="Martin F."/>
        </authorList>
    </citation>
    <scope>NUCLEOTIDE SEQUENCE</scope>
    <source>
        <strain evidence="1">DAOM 197198</strain>
    </source>
</reference>